<evidence type="ECO:0000256" key="17">
    <source>
        <dbReference type="ARBA" id="ARBA00052128"/>
    </source>
</evidence>
<dbReference type="GO" id="GO:0030170">
    <property type="term" value="F:pyridoxal phosphate binding"/>
    <property type="evidence" value="ECO:0007669"/>
    <property type="project" value="InterPro"/>
</dbReference>
<evidence type="ECO:0000256" key="23">
    <source>
        <dbReference type="ARBA" id="ARBA00052580"/>
    </source>
</evidence>
<comment type="catalytic activity">
    <reaction evidence="15">
        <text>2-oxobutanoate + L-kynurenine = (2S)-2-aminobutanoate + kynurenate + H2O</text>
        <dbReference type="Rhea" id="RHEA:66044"/>
        <dbReference type="ChEBI" id="CHEBI:15377"/>
        <dbReference type="ChEBI" id="CHEBI:16763"/>
        <dbReference type="ChEBI" id="CHEBI:57959"/>
        <dbReference type="ChEBI" id="CHEBI:58454"/>
        <dbReference type="ChEBI" id="CHEBI:74359"/>
    </reaction>
    <physiologicalReaction direction="left-to-right" evidence="15">
        <dbReference type="Rhea" id="RHEA:66045"/>
    </physiologicalReaction>
</comment>
<evidence type="ECO:0000256" key="7">
    <source>
        <dbReference type="ARBA" id="ARBA00047478"/>
    </source>
</evidence>
<dbReference type="InterPro" id="IPR024977">
    <property type="entry name" value="Apc4-like_WD40_dom"/>
</dbReference>
<dbReference type="Gene3D" id="3.40.640.10">
    <property type="entry name" value="Type I PLP-dependent aspartate aminotransferase-like (Major domain)"/>
    <property type="match status" value="1"/>
</dbReference>
<evidence type="ECO:0000256" key="22">
    <source>
        <dbReference type="ARBA" id="ARBA00052537"/>
    </source>
</evidence>
<evidence type="ECO:0000256" key="39">
    <source>
        <dbReference type="ARBA" id="ARBA00083286"/>
    </source>
</evidence>
<dbReference type="Pfam" id="PF12894">
    <property type="entry name" value="ANAPC4_WD40"/>
    <property type="match status" value="1"/>
</dbReference>
<dbReference type="GO" id="GO:0005759">
    <property type="term" value="C:mitochondrial matrix"/>
    <property type="evidence" value="ECO:0007669"/>
    <property type="project" value="UniProtKB-ARBA"/>
</dbReference>
<comment type="catalytic activity">
    <reaction evidence="18">
        <text>L-tryptophan + glyoxylate = indole-3-pyruvate + glycine</text>
        <dbReference type="Rhea" id="RHEA:69124"/>
        <dbReference type="ChEBI" id="CHEBI:17640"/>
        <dbReference type="ChEBI" id="CHEBI:36655"/>
        <dbReference type="ChEBI" id="CHEBI:57305"/>
        <dbReference type="ChEBI" id="CHEBI:57912"/>
    </reaction>
</comment>
<evidence type="ECO:0000256" key="19">
    <source>
        <dbReference type="ARBA" id="ARBA00052400"/>
    </source>
</evidence>
<dbReference type="EC" id="2.6.1.4" evidence="27"/>
<evidence type="ECO:0000256" key="9">
    <source>
        <dbReference type="ARBA" id="ARBA00050142"/>
    </source>
</evidence>
<comment type="catalytic activity">
    <reaction evidence="8">
        <text>L-kynurenine + glyoxylate = kynurenate + glycine + H2O</text>
        <dbReference type="Rhea" id="RHEA:65896"/>
        <dbReference type="ChEBI" id="CHEBI:15377"/>
        <dbReference type="ChEBI" id="CHEBI:36655"/>
        <dbReference type="ChEBI" id="CHEBI:57305"/>
        <dbReference type="ChEBI" id="CHEBI:57959"/>
        <dbReference type="ChEBI" id="CHEBI:58454"/>
        <dbReference type="EC" id="2.6.1.63"/>
    </reaction>
    <physiologicalReaction direction="left-to-right" evidence="8">
        <dbReference type="Rhea" id="RHEA:65897"/>
    </physiologicalReaction>
</comment>
<evidence type="ECO:0000256" key="40">
    <source>
        <dbReference type="ARBA" id="ARBA00083735"/>
    </source>
</evidence>
<proteinExistence type="inferred from homology"/>
<dbReference type="EC" id="2.6.1.7" evidence="3"/>
<comment type="catalytic activity">
    <reaction evidence="22">
        <text>glycine + 2-oxoglutarate = glyoxylate + L-glutamate</text>
        <dbReference type="Rhea" id="RHEA:14089"/>
        <dbReference type="ChEBI" id="CHEBI:16810"/>
        <dbReference type="ChEBI" id="CHEBI:29985"/>
        <dbReference type="ChEBI" id="CHEBI:36655"/>
        <dbReference type="ChEBI" id="CHEBI:57305"/>
        <dbReference type="EC" id="2.6.1.4"/>
    </reaction>
</comment>
<keyword evidence="5" id="KW-0808">Transferase</keyword>
<dbReference type="SUPFAM" id="SSF50978">
    <property type="entry name" value="WD40 repeat-like"/>
    <property type="match status" value="1"/>
</dbReference>
<evidence type="ECO:0000313" key="43">
    <source>
        <dbReference type="EMBL" id="KAH3696965.1"/>
    </source>
</evidence>
<evidence type="ECO:0000259" key="42">
    <source>
        <dbReference type="Pfam" id="PF12894"/>
    </source>
</evidence>
<evidence type="ECO:0000256" key="24">
    <source>
        <dbReference type="ARBA" id="ARBA00052831"/>
    </source>
</evidence>
<evidence type="ECO:0000256" key="25">
    <source>
        <dbReference type="ARBA" id="ARBA00056991"/>
    </source>
</evidence>
<evidence type="ECO:0000256" key="38">
    <source>
        <dbReference type="ARBA" id="ARBA00083236"/>
    </source>
</evidence>
<dbReference type="EC" id="2.6.1.39" evidence="28"/>
<evidence type="ECO:0000256" key="4">
    <source>
        <dbReference type="ARBA" id="ARBA00022576"/>
    </source>
</evidence>
<reference evidence="43" key="1">
    <citation type="journal article" date="2019" name="bioRxiv">
        <title>The Genome of the Zebra Mussel, Dreissena polymorpha: A Resource for Invasive Species Research.</title>
        <authorList>
            <person name="McCartney M.A."/>
            <person name="Auch B."/>
            <person name="Kono T."/>
            <person name="Mallez S."/>
            <person name="Zhang Y."/>
            <person name="Obille A."/>
            <person name="Becker A."/>
            <person name="Abrahante J.E."/>
            <person name="Garbe J."/>
            <person name="Badalamenti J.P."/>
            <person name="Herman A."/>
            <person name="Mangelson H."/>
            <person name="Liachko I."/>
            <person name="Sullivan S."/>
            <person name="Sone E.D."/>
            <person name="Koren S."/>
            <person name="Silverstein K.A.T."/>
            <person name="Beckman K.B."/>
            <person name="Gohl D.M."/>
        </authorList>
    </citation>
    <scope>NUCLEOTIDE SEQUENCE</scope>
    <source>
        <strain evidence="43">Duluth1</strain>
        <tissue evidence="43">Whole animal</tissue>
    </source>
</reference>
<evidence type="ECO:0000256" key="28">
    <source>
        <dbReference type="ARBA" id="ARBA00067027"/>
    </source>
</evidence>
<evidence type="ECO:0000256" key="36">
    <source>
        <dbReference type="ARBA" id="ARBA00082705"/>
    </source>
</evidence>
<evidence type="ECO:0000256" key="16">
    <source>
        <dbReference type="ARBA" id="ARBA00052124"/>
    </source>
</evidence>
<evidence type="ECO:0000256" key="31">
    <source>
        <dbReference type="ARBA" id="ARBA00075068"/>
    </source>
</evidence>
<evidence type="ECO:0000313" key="44">
    <source>
        <dbReference type="Proteomes" id="UP000828390"/>
    </source>
</evidence>
<dbReference type="InterPro" id="IPR015943">
    <property type="entry name" value="WD40/YVTN_repeat-like_dom_sf"/>
</dbReference>
<comment type="pathway">
    <text evidence="26">Amino-acid degradation; L-lysine degradation via saccharopine pathway; glutaryl-CoA from L-lysine: step 4/6.</text>
</comment>
<comment type="catalytic activity">
    <reaction evidence="11">
        <text>2-oxopentanoate + L-kynurenine = L-2-aminopentanoate + kynurenate + H2O</text>
        <dbReference type="Rhea" id="RHEA:66076"/>
        <dbReference type="ChEBI" id="CHEBI:15377"/>
        <dbReference type="ChEBI" id="CHEBI:28644"/>
        <dbReference type="ChEBI" id="CHEBI:57959"/>
        <dbReference type="ChEBI" id="CHEBI:58441"/>
        <dbReference type="ChEBI" id="CHEBI:58454"/>
    </reaction>
    <physiologicalReaction direction="left-to-right" evidence="11">
        <dbReference type="Rhea" id="RHEA:66077"/>
    </physiologicalReaction>
</comment>
<comment type="catalytic activity">
    <reaction evidence="9">
        <text>L-tyrosine + glyoxylate = 3-(4-hydroxyphenyl)pyruvate + glycine</text>
        <dbReference type="Rhea" id="RHEA:69116"/>
        <dbReference type="ChEBI" id="CHEBI:36242"/>
        <dbReference type="ChEBI" id="CHEBI:36655"/>
        <dbReference type="ChEBI" id="CHEBI:57305"/>
        <dbReference type="ChEBI" id="CHEBI:58315"/>
    </reaction>
</comment>
<evidence type="ECO:0000256" key="34">
    <source>
        <dbReference type="ARBA" id="ARBA00081438"/>
    </source>
</evidence>
<comment type="catalytic activity">
    <reaction evidence="16">
        <text>indole-3-pyruvate + L-kynurenine = kynurenate + L-tryptophan + H2O</text>
        <dbReference type="Rhea" id="RHEA:66052"/>
        <dbReference type="ChEBI" id="CHEBI:15377"/>
        <dbReference type="ChEBI" id="CHEBI:17640"/>
        <dbReference type="ChEBI" id="CHEBI:57912"/>
        <dbReference type="ChEBI" id="CHEBI:57959"/>
        <dbReference type="ChEBI" id="CHEBI:58454"/>
    </reaction>
    <physiologicalReaction direction="left-to-right" evidence="16">
        <dbReference type="Rhea" id="RHEA:66053"/>
    </physiologicalReaction>
</comment>
<evidence type="ECO:0000256" key="26">
    <source>
        <dbReference type="ARBA" id="ARBA00060610"/>
    </source>
</evidence>
<evidence type="ECO:0000256" key="30">
    <source>
        <dbReference type="ARBA" id="ARBA00074091"/>
    </source>
</evidence>
<gene>
    <name evidence="43" type="ORF">DPMN_084449</name>
</gene>
<dbReference type="EC" id="2.6.1.73" evidence="29"/>
<dbReference type="InterPro" id="IPR050859">
    <property type="entry name" value="Class-I_PLP-dep_aminotransf"/>
</dbReference>
<comment type="catalytic activity">
    <reaction evidence="7">
        <text>L-kynurenine + 2-oxoglutarate = kynurenate + L-glutamate + H2O</text>
        <dbReference type="Rhea" id="RHEA:65560"/>
        <dbReference type="ChEBI" id="CHEBI:15377"/>
        <dbReference type="ChEBI" id="CHEBI:16810"/>
        <dbReference type="ChEBI" id="CHEBI:29985"/>
        <dbReference type="ChEBI" id="CHEBI:57959"/>
        <dbReference type="ChEBI" id="CHEBI:58454"/>
        <dbReference type="EC" id="2.6.1.7"/>
    </reaction>
    <physiologicalReaction direction="left-to-right" evidence="7">
        <dbReference type="Rhea" id="RHEA:65561"/>
    </physiologicalReaction>
</comment>
<organism evidence="43 44">
    <name type="scientific">Dreissena polymorpha</name>
    <name type="common">Zebra mussel</name>
    <name type="synonym">Mytilus polymorpha</name>
    <dbReference type="NCBI Taxonomy" id="45954"/>
    <lineage>
        <taxon>Eukaryota</taxon>
        <taxon>Metazoa</taxon>
        <taxon>Spiralia</taxon>
        <taxon>Lophotrochozoa</taxon>
        <taxon>Mollusca</taxon>
        <taxon>Bivalvia</taxon>
        <taxon>Autobranchia</taxon>
        <taxon>Heteroconchia</taxon>
        <taxon>Euheterodonta</taxon>
        <taxon>Imparidentia</taxon>
        <taxon>Neoheterodontei</taxon>
        <taxon>Myida</taxon>
        <taxon>Dreissenoidea</taxon>
        <taxon>Dreissenidae</taxon>
        <taxon>Dreissena</taxon>
    </lineage>
</organism>
<comment type="catalytic activity">
    <reaction evidence="10">
        <text>L-2-aminoadipate + glyoxylate = 2-oxoadipate + glycine</text>
        <dbReference type="Rhea" id="RHEA:69112"/>
        <dbReference type="ChEBI" id="CHEBI:36655"/>
        <dbReference type="ChEBI" id="CHEBI:57305"/>
        <dbReference type="ChEBI" id="CHEBI:57499"/>
        <dbReference type="ChEBI" id="CHEBI:58672"/>
    </reaction>
    <physiologicalReaction direction="left-to-right" evidence="10">
        <dbReference type="Rhea" id="RHEA:69113"/>
    </physiologicalReaction>
</comment>
<dbReference type="GO" id="GO:0047315">
    <property type="term" value="F:kynurenine-glyoxylate transaminase activity"/>
    <property type="evidence" value="ECO:0007669"/>
    <property type="project" value="UniProtKB-EC"/>
</dbReference>
<evidence type="ECO:0000256" key="20">
    <source>
        <dbReference type="ARBA" id="ARBA00052404"/>
    </source>
</evidence>
<comment type="catalytic activity">
    <reaction evidence="20">
        <text>glyoxylate + L-methionine = 4-methylsulfanyl-2-oxobutanoate + glycine</text>
        <dbReference type="Rhea" id="RHEA:22884"/>
        <dbReference type="ChEBI" id="CHEBI:16723"/>
        <dbReference type="ChEBI" id="CHEBI:36655"/>
        <dbReference type="ChEBI" id="CHEBI:57305"/>
        <dbReference type="ChEBI" id="CHEBI:57844"/>
        <dbReference type="EC" id="2.6.1.73"/>
    </reaction>
</comment>
<evidence type="ECO:0000256" key="18">
    <source>
        <dbReference type="ARBA" id="ARBA00052393"/>
    </source>
</evidence>
<comment type="caution">
    <text evidence="43">The sequence shown here is derived from an EMBL/GenBank/DDBJ whole genome shotgun (WGS) entry which is preliminary data.</text>
</comment>
<evidence type="ECO:0000256" key="32">
    <source>
        <dbReference type="ARBA" id="ARBA00080697"/>
    </source>
</evidence>
<dbReference type="InterPro" id="IPR015421">
    <property type="entry name" value="PyrdxlP-dep_Trfase_major"/>
</dbReference>
<dbReference type="AlphaFoldDB" id="A0A9D3YB14"/>
<evidence type="ECO:0000256" key="6">
    <source>
        <dbReference type="ARBA" id="ARBA00022898"/>
    </source>
</evidence>
<evidence type="ECO:0000256" key="29">
    <source>
        <dbReference type="ARBA" id="ARBA00067059"/>
    </source>
</evidence>
<comment type="similarity">
    <text evidence="2">Belongs to the class-I pyridoxal-phosphate-dependent aminotransferase family.</text>
</comment>
<comment type="catalytic activity">
    <reaction evidence="23">
        <text>3-phenylpyruvate + L-kynurenine = kynurenate + L-phenylalanine + H2O</text>
        <dbReference type="Rhea" id="RHEA:66092"/>
        <dbReference type="ChEBI" id="CHEBI:15377"/>
        <dbReference type="ChEBI" id="CHEBI:18005"/>
        <dbReference type="ChEBI" id="CHEBI:57959"/>
        <dbReference type="ChEBI" id="CHEBI:58095"/>
        <dbReference type="ChEBI" id="CHEBI:58454"/>
    </reaction>
    <physiologicalReaction direction="left-to-right" evidence="23">
        <dbReference type="Rhea" id="RHEA:66093"/>
    </physiologicalReaction>
</comment>
<evidence type="ECO:0000259" key="41">
    <source>
        <dbReference type="Pfam" id="PF00155"/>
    </source>
</evidence>
<evidence type="ECO:0000256" key="10">
    <source>
        <dbReference type="ARBA" id="ARBA00050937"/>
    </source>
</evidence>
<comment type="catalytic activity">
    <reaction evidence="21">
        <text>L-leucine + glyoxylate = 4-methyl-2-oxopentanoate + glycine</text>
        <dbReference type="Rhea" id="RHEA:69128"/>
        <dbReference type="ChEBI" id="CHEBI:17865"/>
        <dbReference type="ChEBI" id="CHEBI:36655"/>
        <dbReference type="ChEBI" id="CHEBI:57305"/>
        <dbReference type="ChEBI" id="CHEBI:57427"/>
    </reaction>
</comment>
<comment type="function">
    <text evidence="25">Transaminase with broad substrate specificity. Has transaminase activity towards aminoadipate, kynurenine, methionine and glutamate. Shows activity also towards tryptophan, aspartate and hydroxykynurenine. Accepts a variety of oxo-acids as amino-group acceptors, with a preference for 2-oxoglutarate, 2-oxocaproic acid, phenylpyruvate and alpha-oxo-gamma-methiol butyric acid. Can also use glyoxylate as amino-group acceptor (in vitro).</text>
</comment>
<dbReference type="GO" id="GO:1901605">
    <property type="term" value="P:alpha-amino acid metabolic process"/>
    <property type="evidence" value="ECO:0007669"/>
    <property type="project" value="TreeGrafter"/>
</dbReference>
<keyword evidence="6" id="KW-0663">Pyridoxal phosphate</keyword>
<comment type="catalytic activity">
    <reaction evidence="24">
        <text>4-methyl-2-oxopentanoate + L-kynurenine = kynurenate + L-leucine + H2O</text>
        <dbReference type="Rhea" id="RHEA:66068"/>
        <dbReference type="ChEBI" id="CHEBI:15377"/>
        <dbReference type="ChEBI" id="CHEBI:17865"/>
        <dbReference type="ChEBI" id="CHEBI:57427"/>
        <dbReference type="ChEBI" id="CHEBI:57959"/>
        <dbReference type="ChEBI" id="CHEBI:58454"/>
    </reaction>
    <physiologicalReaction direction="left-to-right" evidence="24">
        <dbReference type="Rhea" id="RHEA:66069"/>
    </physiologicalReaction>
</comment>
<evidence type="ECO:0000256" key="1">
    <source>
        <dbReference type="ARBA" id="ARBA00001933"/>
    </source>
</evidence>
<accession>A0A9D3YB14</accession>
<evidence type="ECO:0000256" key="37">
    <source>
        <dbReference type="ARBA" id="ARBA00082796"/>
    </source>
</evidence>
<evidence type="ECO:0000256" key="8">
    <source>
        <dbReference type="ARBA" id="ARBA00047677"/>
    </source>
</evidence>
<reference evidence="43" key="2">
    <citation type="submission" date="2020-11" db="EMBL/GenBank/DDBJ databases">
        <authorList>
            <person name="McCartney M.A."/>
            <person name="Auch B."/>
            <person name="Kono T."/>
            <person name="Mallez S."/>
            <person name="Becker A."/>
            <person name="Gohl D.M."/>
            <person name="Silverstein K.A.T."/>
            <person name="Koren S."/>
            <person name="Bechman K.B."/>
            <person name="Herman A."/>
            <person name="Abrahante J.E."/>
            <person name="Garbe J."/>
        </authorList>
    </citation>
    <scope>NUCLEOTIDE SEQUENCE</scope>
    <source>
        <strain evidence="43">Duluth1</strain>
        <tissue evidence="43">Whole animal</tissue>
    </source>
</reference>
<name>A0A9D3YB14_DREPO</name>
<dbReference type="FunFam" id="3.90.1150.10:FF:000166">
    <property type="entry name" value="Kynurenine/alpha-aminoadipate aminotransferase, mitochondrial"/>
    <property type="match status" value="1"/>
</dbReference>
<evidence type="ECO:0000256" key="14">
    <source>
        <dbReference type="ARBA" id="ARBA00051759"/>
    </source>
</evidence>
<dbReference type="PANTHER" id="PTHR42790:SF19">
    <property type="entry name" value="KYNURENINE_ALPHA-AMINOADIPATE AMINOTRANSFERASE, MITOCHONDRIAL"/>
    <property type="match status" value="1"/>
</dbReference>
<comment type="catalytic activity">
    <reaction evidence="19">
        <text>glyoxylate + L-phenylalanine = 3-phenylpyruvate + glycine</text>
        <dbReference type="Rhea" id="RHEA:69120"/>
        <dbReference type="ChEBI" id="CHEBI:18005"/>
        <dbReference type="ChEBI" id="CHEBI:36655"/>
        <dbReference type="ChEBI" id="CHEBI:57305"/>
        <dbReference type="ChEBI" id="CHEBI:58095"/>
    </reaction>
</comment>
<feature type="domain" description="Anaphase-promoting complex subunit 4-like WD40" evidence="42">
    <location>
        <begin position="540"/>
        <end position="610"/>
    </location>
</feature>
<dbReference type="FunFam" id="3.40.640.10:FF:000071">
    <property type="entry name" value="Kynurenine/alpha-aminoadipate aminotransferase, mitochondrial"/>
    <property type="match status" value="1"/>
</dbReference>
<evidence type="ECO:0000256" key="12">
    <source>
        <dbReference type="ARBA" id="ARBA00051184"/>
    </source>
</evidence>
<evidence type="ECO:0000256" key="2">
    <source>
        <dbReference type="ARBA" id="ARBA00007441"/>
    </source>
</evidence>
<keyword evidence="44" id="KW-1185">Reference proteome</keyword>
<evidence type="ECO:0000256" key="13">
    <source>
        <dbReference type="ARBA" id="ARBA00051742"/>
    </source>
</evidence>
<dbReference type="CDD" id="cd00609">
    <property type="entry name" value="AAT_like"/>
    <property type="match status" value="1"/>
</dbReference>
<dbReference type="Gene3D" id="2.130.10.10">
    <property type="entry name" value="YVTN repeat-like/Quinoprotein amine dehydrogenase"/>
    <property type="match status" value="1"/>
</dbReference>
<sequence length="616" mass="69428">MKMNYMRFLNKVSLGRKPSPIRVLTAILQQSPPSMISMAGGMPNVGTFPVESASFKLRDGTHLEMNPTLMKQALQYCPTPGMPGLVEWLKTLQERKHNQHGLLNMESVDLLVTTGSQDGICKAMEAMVSPGDKVLVETPVYSGTLAILKPMDCDLLPVRSDSNGLDPSDLEKTMSKWNLSDVKDKNSDIPKLLYIIPNGGNPTGHGLTLNRKKAIYEIARKYDLLILEDDPYYYLQFNEPYVPSMLSMDVDGRVVRFDSFSKLISSGMRLGTVTGPKIILERISLHMQASVMHASSLSQMLLLQVLSHWGYDGFDHHVREVTHFYKEKKDQCIRAAEKHLKGLAEWSEPSGGMFLWLKLAVPDTYPMITVKARSREVLFVPGNAFQLDDRRPSQYVRASYSTCTEEDMNTAFKRLAGSCRRHQSPQVPTAVSSRRPFQRHTKDFCRNLLLLDMAIFYQFAEHHQPVLSADGCNTFSRRARTEGYDSPGQRTGSYRRVPTSPECIMDMPGLRDDFYTNLLDWSSRNMIAVALHNSTYIWNADSKVCQRVQISVPGASPAFYISSLSWDPRGRSLAIATNDGHINVCDVEKMTNSNHSQLRERCPIGAMLWTDIGIIR</sequence>
<evidence type="ECO:0000256" key="5">
    <source>
        <dbReference type="ARBA" id="ARBA00022679"/>
    </source>
</evidence>
<dbReference type="SUPFAM" id="SSF53383">
    <property type="entry name" value="PLP-dependent transferases"/>
    <property type="match status" value="1"/>
</dbReference>
<comment type="catalytic activity">
    <reaction evidence="17">
        <text>2-oxohexanoate + L-kynurenine = L-2-aminohexanoate + kynurenate + H2O</text>
        <dbReference type="Rhea" id="RHEA:66060"/>
        <dbReference type="ChEBI" id="CHEBI:15377"/>
        <dbReference type="ChEBI" id="CHEBI:35177"/>
        <dbReference type="ChEBI" id="CHEBI:57959"/>
        <dbReference type="ChEBI" id="CHEBI:58454"/>
        <dbReference type="ChEBI" id="CHEBI:58455"/>
    </reaction>
    <physiologicalReaction direction="left-to-right" evidence="17">
        <dbReference type="Rhea" id="RHEA:66061"/>
    </physiologicalReaction>
</comment>
<dbReference type="GO" id="GO:0050094">
    <property type="term" value="F:methionine-glyoxylate transaminase activity"/>
    <property type="evidence" value="ECO:0007669"/>
    <property type="project" value="UniProtKB-EC"/>
</dbReference>
<evidence type="ECO:0000256" key="33">
    <source>
        <dbReference type="ARBA" id="ARBA00080916"/>
    </source>
</evidence>
<dbReference type="GO" id="GO:0047536">
    <property type="term" value="F:2-aminoadipate transaminase activity"/>
    <property type="evidence" value="ECO:0007669"/>
    <property type="project" value="UniProtKB-EC"/>
</dbReference>
<dbReference type="Proteomes" id="UP000828390">
    <property type="component" value="Unassembled WGS sequence"/>
</dbReference>
<comment type="cofactor">
    <cofactor evidence="1">
        <name>pyridoxal 5'-phosphate</name>
        <dbReference type="ChEBI" id="CHEBI:597326"/>
    </cofactor>
</comment>
<dbReference type="InterPro" id="IPR015424">
    <property type="entry name" value="PyrdxlP-dep_Trfase"/>
</dbReference>
<dbReference type="PANTHER" id="PTHR42790">
    <property type="entry name" value="AMINOTRANSFERASE"/>
    <property type="match status" value="1"/>
</dbReference>
<protein>
    <recommendedName>
        <fullName evidence="30">Kynurenine/alpha-aminoadipate aminotransferase, mitochondrial</fullName>
        <ecNumber evidence="28">2.6.1.39</ecNumber>
        <ecNumber evidence="27">2.6.1.4</ecNumber>
        <ecNumber evidence="3">2.6.1.7</ecNumber>
        <ecNumber evidence="29">2.6.1.73</ecNumber>
    </recommendedName>
    <alternativeName>
        <fullName evidence="40">2-aminoadipate aminotransferase</fullName>
    </alternativeName>
    <alternativeName>
        <fullName evidence="33">2-aminoadipate transaminase</fullName>
    </alternativeName>
    <alternativeName>
        <fullName evidence="36">Alpha-aminoadipate aminotransferase</fullName>
    </alternativeName>
    <alternativeName>
        <fullName evidence="35">Glycine transaminase AADAT</fullName>
    </alternativeName>
    <alternativeName>
        <fullName evidence="39">Kynurenine aminotransferase II</fullName>
    </alternativeName>
    <alternativeName>
        <fullName evidence="34">Kynurenine--glyoxylate transaminase AADAT</fullName>
    </alternativeName>
    <alternativeName>
        <fullName evidence="37">Kynurenine--oxoglutarate aminotransferase II</fullName>
    </alternativeName>
    <alternativeName>
        <fullName evidence="38">Kynurenine--oxoglutarate transaminase 2</fullName>
    </alternativeName>
    <alternativeName>
        <fullName evidence="32">Kynurenine--oxoglutarate transaminase II</fullName>
    </alternativeName>
    <alternativeName>
        <fullName evidence="31">Methionine--glyoxylate transaminase AADAT</fullName>
    </alternativeName>
</protein>
<comment type="catalytic activity">
    <reaction evidence="14">
        <text>2-oxoadipate + L-kynurenine = L-2-aminoadipate + kynurenate + H2O</text>
        <dbReference type="Rhea" id="RHEA:70047"/>
        <dbReference type="ChEBI" id="CHEBI:15377"/>
        <dbReference type="ChEBI" id="CHEBI:57499"/>
        <dbReference type="ChEBI" id="CHEBI:57959"/>
        <dbReference type="ChEBI" id="CHEBI:58454"/>
        <dbReference type="ChEBI" id="CHEBI:58672"/>
    </reaction>
    <physiologicalReaction direction="left-to-right" evidence="14">
        <dbReference type="Rhea" id="RHEA:70048"/>
    </physiologicalReaction>
</comment>
<dbReference type="Pfam" id="PF00155">
    <property type="entry name" value="Aminotran_1_2"/>
    <property type="match status" value="1"/>
</dbReference>
<comment type="catalytic activity">
    <reaction evidence="13">
        <text>2-oxo-3-sulfanylpropanoate + L-kynurenine = kynurenate + L-cysteine + H2O</text>
        <dbReference type="Rhea" id="RHEA:69104"/>
        <dbReference type="ChEBI" id="CHEBI:15377"/>
        <dbReference type="ChEBI" id="CHEBI:35235"/>
        <dbReference type="ChEBI" id="CHEBI:57678"/>
        <dbReference type="ChEBI" id="CHEBI:57959"/>
        <dbReference type="ChEBI" id="CHEBI:58454"/>
    </reaction>
    <physiologicalReaction direction="left-to-right" evidence="13">
        <dbReference type="Rhea" id="RHEA:69105"/>
    </physiologicalReaction>
</comment>
<dbReference type="InterPro" id="IPR036322">
    <property type="entry name" value="WD40_repeat_dom_sf"/>
</dbReference>
<dbReference type="EMBL" id="JAIWYP010000016">
    <property type="protein sequence ID" value="KAH3696965.1"/>
    <property type="molecule type" value="Genomic_DNA"/>
</dbReference>
<keyword evidence="4" id="KW-0032">Aminotransferase</keyword>
<evidence type="ECO:0000256" key="27">
    <source>
        <dbReference type="ARBA" id="ARBA00066546"/>
    </source>
</evidence>
<feature type="domain" description="Aminotransferase class I/classII large" evidence="41">
    <location>
        <begin position="80"/>
        <end position="415"/>
    </location>
</feature>
<dbReference type="InterPro" id="IPR004839">
    <property type="entry name" value="Aminotransferase_I/II_large"/>
</dbReference>
<comment type="catalytic activity">
    <reaction evidence="12">
        <text>4-methylsulfanyl-2-oxobutanoate + L-kynurenine = kynurenate + L-methionine + H2O</text>
        <dbReference type="Rhea" id="RHEA:69096"/>
        <dbReference type="ChEBI" id="CHEBI:15377"/>
        <dbReference type="ChEBI" id="CHEBI:16723"/>
        <dbReference type="ChEBI" id="CHEBI:57844"/>
        <dbReference type="ChEBI" id="CHEBI:57959"/>
        <dbReference type="ChEBI" id="CHEBI:58454"/>
    </reaction>
    <physiologicalReaction direction="left-to-right" evidence="12">
        <dbReference type="Rhea" id="RHEA:69097"/>
    </physiologicalReaction>
</comment>
<dbReference type="GO" id="GO:0047958">
    <property type="term" value="F:glycine:2-oxoglutarate aminotransferase activity"/>
    <property type="evidence" value="ECO:0007669"/>
    <property type="project" value="UniProtKB-EC"/>
</dbReference>
<dbReference type="GO" id="GO:0016212">
    <property type="term" value="F:kynurenine-oxoglutarate transaminase activity"/>
    <property type="evidence" value="ECO:0007669"/>
    <property type="project" value="UniProtKB-EC"/>
</dbReference>
<evidence type="ECO:0000256" key="21">
    <source>
        <dbReference type="ARBA" id="ARBA00052518"/>
    </source>
</evidence>
<evidence type="ECO:0000256" key="11">
    <source>
        <dbReference type="ARBA" id="ARBA00051090"/>
    </source>
</evidence>
<evidence type="ECO:0000256" key="3">
    <source>
        <dbReference type="ARBA" id="ARBA00012751"/>
    </source>
</evidence>
<evidence type="ECO:0000256" key="35">
    <source>
        <dbReference type="ARBA" id="ARBA00082040"/>
    </source>
</evidence>
<evidence type="ECO:0000256" key="15">
    <source>
        <dbReference type="ARBA" id="ARBA00051879"/>
    </source>
</evidence>